<dbReference type="EMBL" id="BFEA01000148">
    <property type="protein sequence ID" value="GBG71530.1"/>
    <property type="molecule type" value="Genomic_DNA"/>
</dbReference>
<dbReference type="SUPFAM" id="SSF56059">
    <property type="entry name" value="Glutathione synthetase ATP-binding domain-like"/>
    <property type="match status" value="1"/>
</dbReference>
<comment type="caution">
    <text evidence="12">The sequence shown here is derived from an EMBL/GenBank/DDBJ whole genome shotgun (WGS) entry which is preliminary data.</text>
</comment>
<keyword evidence="8 10" id="KW-0067">ATP-binding</keyword>
<keyword evidence="9" id="KW-0456">Lyase</keyword>
<dbReference type="HAMAP" id="MF_01928">
    <property type="entry name" value="PurK"/>
    <property type="match status" value="1"/>
</dbReference>
<comment type="pathway">
    <text evidence="2">Purine metabolism; IMP biosynthesis via de novo pathway; 5-amino-1-(5-phospho-D-ribosyl)imidazole-4-carboxylate from 5-amino-1-(5-phospho-D-ribosyl)imidazole (carboxylase route): step 1/1.</text>
</comment>
<dbReference type="FunFam" id="3.30.470.20:FF:000037">
    <property type="entry name" value="Phosphoribosylaminoimidazole carboxylase, chloroplastic"/>
    <property type="match status" value="1"/>
</dbReference>
<dbReference type="GO" id="GO:0006189">
    <property type="term" value="P:'de novo' IMP biosynthetic process"/>
    <property type="evidence" value="ECO:0007669"/>
    <property type="project" value="UniProtKB-UniPathway"/>
</dbReference>
<dbReference type="Pfam" id="PF02222">
    <property type="entry name" value="ATP-grasp"/>
    <property type="match status" value="1"/>
</dbReference>
<dbReference type="Pfam" id="PF22660">
    <property type="entry name" value="RS_preATP-grasp-like"/>
    <property type="match status" value="1"/>
</dbReference>
<dbReference type="InterPro" id="IPR054350">
    <property type="entry name" value="PurT/PurK_preATP-grasp"/>
</dbReference>
<dbReference type="SMART" id="SM01001">
    <property type="entry name" value="AIRC"/>
    <property type="match status" value="1"/>
</dbReference>
<reference evidence="12 13" key="1">
    <citation type="journal article" date="2018" name="Cell">
        <title>The Chara Genome: Secondary Complexity and Implications for Plant Terrestrialization.</title>
        <authorList>
            <person name="Nishiyama T."/>
            <person name="Sakayama H."/>
            <person name="Vries J.D."/>
            <person name="Buschmann H."/>
            <person name="Saint-Marcoux D."/>
            <person name="Ullrich K.K."/>
            <person name="Haas F.B."/>
            <person name="Vanderstraeten L."/>
            <person name="Becker D."/>
            <person name="Lang D."/>
            <person name="Vosolsobe S."/>
            <person name="Rombauts S."/>
            <person name="Wilhelmsson P.K.I."/>
            <person name="Janitza P."/>
            <person name="Kern R."/>
            <person name="Heyl A."/>
            <person name="Rumpler F."/>
            <person name="Villalobos L.I.A.C."/>
            <person name="Clay J.M."/>
            <person name="Skokan R."/>
            <person name="Toyoda A."/>
            <person name="Suzuki Y."/>
            <person name="Kagoshima H."/>
            <person name="Schijlen E."/>
            <person name="Tajeshwar N."/>
            <person name="Catarino B."/>
            <person name="Hetherington A.J."/>
            <person name="Saltykova A."/>
            <person name="Bonnot C."/>
            <person name="Breuninger H."/>
            <person name="Symeonidi A."/>
            <person name="Radhakrishnan G.V."/>
            <person name="Van Nieuwerburgh F."/>
            <person name="Deforce D."/>
            <person name="Chang C."/>
            <person name="Karol K.G."/>
            <person name="Hedrich R."/>
            <person name="Ulvskov P."/>
            <person name="Glockner G."/>
            <person name="Delwiche C.F."/>
            <person name="Petrasek J."/>
            <person name="Van de Peer Y."/>
            <person name="Friml J."/>
            <person name="Beilby M."/>
            <person name="Dolan L."/>
            <person name="Kohara Y."/>
            <person name="Sugano S."/>
            <person name="Fujiyama A."/>
            <person name="Delaux P.-M."/>
            <person name="Quint M."/>
            <person name="TheiBen G."/>
            <person name="Hagemann M."/>
            <person name="Harholt J."/>
            <person name="Dunand C."/>
            <person name="Zachgo S."/>
            <person name="Langdale J."/>
            <person name="Maumus F."/>
            <person name="Straeten D.V.D."/>
            <person name="Gould S.B."/>
            <person name="Rensing S.A."/>
        </authorList>
    </citation>
    <scope>NUCLEOTIDE SEQUENCE [LARGE SCALE GENOMIC DNA]</scope>
    <source>
        <strain evidence="12 13">S276</strain>
    </source>
</reference>
<dbReference type="SUPFAM" id="SSF52440">
    <property type="entry name" value="PreATP-grasp domain"/>
    <property type="match status" value="1"/>
</dbReference>
<dbReference type="Gene3D" id="3.30.470.20">
    <property type="entry name" value="ATP-grasp fold, B domain"/>
    <property type="match status" value="1"/>
</dbReference>
<dbReference type="InterPro" id="IPR011761">
    <property type="entry name" value="ATP-grasp"/>
</dbReference>
<dbReference type="InterPro" id="IPR013815">
    <property type="entry name" value="ATP_grasp_subdomain_1"/>
</dbReference>
<evidence type="ECO:0000259" key="11">
    <source>
        <dbReference type="PROSITE" id="PS50975"/>
    </source>
</evidence>
<feature type="domain" description="ATP-grasp" evidence="11">
    <location>
        <begin position="319"/>
        <end position="507"/>
    </location>
</feature>
<evidence type="ECO:0000256" key="6">
    <source>
        <dbReference type="ARBA" id="ARBA00022755"/>
    </source>
</evidence>
<evidence type="ECO:0000256" key="1">
    <source>
        <dbReference type="ARBA" id="ARBA00001244"/>
    </source>
</evidence>
<dbReference type="InterPro" id="IPR040686">
    <property type="entry name" value="PurK_C"/>
</dbReference>
<keyword evidence="13" id="KW-1185">Reference proteome</keyword>
<name>A0A388KN92_CHABU</name>
<dbReference type="NCBIfam" id="NF004679">
    <property type="entry name" value="PRK06019.1-5"/>
    <property type="match status" value="1"/>
</dbReference>
<comment type="similarity">
    <text evidence="3">In the C-terminal section; belongs to the AIR carboxylase family. Class I subfamily.</text>
</comment>
<dbReference type="Gramene" id="GBG71530">
    <property type="protein sequence ID" value="GBG71530"/>
    <property type="gene ID" value="CBR_g8948"/>
</dbReference>
<dbReference type="PROSITE" id="PS50975">
    <property type="entry name" value="ATP_GRASP"/>
    <property type="match status" value="1"/>
</dbReference>
<evidence type="ECO:0000256" key="5">
    <source>
        <dbReference type="ARBA" id="ARBA00022741"/>
    </source>
</evidence>
<dbReference type="PANTHER" id="PTHR11609">
    <property type="entry name" value="PURINE BIOSYNTHESIS PROTEIN 6/7, PUR6/7"/>
    <property type="match status" value="1"/>
</dbReference>
<dbReference type="InterPro" id="IPR005875">
    <property type="entry name" value="PurK"/>
</dbReference>
<evidence type="ECO:0000256" key="7">
    <source>
        <dbReference type="ARBA" id="ARBA00022793"/>
    </source>
</evidence>
<sequence length="755" mass="81566">MKVGIWSRIRRMREGRYLVGRDDDAATERKEKESRRRMNEACEAAMSVSESILLLQGSQSAVAARGPLSGLVAEERHVASGVCFVNERLGSRSRRRRRLLVGDDGRVGGGCKIPVKESRVDVNQNQNQNHWQQVRRKNNVNGSALLIGWKKLPDGLTALTRHACMGDVETNHHHHHHHHQDHQVATRAVAGHSSSILDTVGCSADLCSSDMGVCDSVVGVLGGGQLGRMLLQAASPLAIRVAVLDPAPDAPASGLAYRHVVGSFRDTEAVRQFASGCNVLTVEIEHVDVDSLDALAAEGVDVEPKPSTIRTIQDKYLQKVHFSKHGVPLPEFLRLTDRASAVEAGQQFGYPLMIKTRRLAYDGRGNAVARTEKDLDSAISSLGGYERGLYAEKWAPFEKELAVMVARGRDGTLRSYPVVETTHKDNICHTVLAPAPVPAQVAEAAMSVAEKAIGSLEGAGVFGVELFLLPGGEVLLNEVAPRPHNSGHYTIEGCITSQFEQHLRAVLGLPLGDTSMRLPCAMMLNILGEDEGEAGFHIAHELMARALEIPGASIHWYGKQEIRKQRKMGHITVVGPSLEVVRNRMAKIRGESDSEHPIDRFNTLARARTDEMVSTDANSGDVAAPVGIIMGSDSDLPVMKAAAEVLDEFGMVAAMTPLPVIGVPVRGSSLDGLDSLLSIVQMPRGVPVATVAINNAANAGLLALRIIGTSDPATLERMESYQKMMEDTVMEKAEWLETVGWKDYLGLSSPGGGKV</sequence>
<dbReference type="UniPathway" id="UPA00074">
    <property type="reaction ID" value="UER00130"/>
</dbReference>
<dbReference type="EC" id="4.1.1.21" evidence="4"/>
<dbReference type="Pfam" id="PF17769">
    <property type="entry name" value="PurK_C"/>
    <property type="match status" value="1"/>
</dbReference>
<organism evidence="12 13">
    <name type="scientific">Chara braunii</name>
    <name type="common">Braun's stonewort</name>
    <dbReference type="NCBI Taxonomy" id="69332"/>
    <lineage>
        <taxon>Eukaryota</taxon>
        <taxon>Viridiplantae</taxon>
        <taxon>Streptophyta</taxon>
        <taxon>Charophyceae</taxon>
        <taxon>Charales</taxon>
        <taxon>Characeae</taxon>
        <taxon>Chara</taxon>
    </lineage>
</organism>
<dbReference type="InterPro" id="IPR003135">
    <property type="entry name" value="ATP-grasp_carboxylate-amine"/>
</dbReference>
<evidence type="ECO:0000313" key="12">
    <source>
        <dbReference type="EMBL" id="GBG71530.1"/>
    </source>
</evidence>
<dbReference type="AlphaFoldDB" id="A0A388KN92"/>
<dbReference type="PANTHER" id="PTHR11609:SF5">
    <property type="entry name" value="PHOSPHORIBOSYLAMINOIMIDAZOLE CARBOXYLASE"/>
    <property type="match status" value="1"/>
</dbReference>
<dbReference type="OMA" id="PANVKWK"/>
<evidence type="ECO:0000256" key="4">
    <source>
        <dbReference type="ARBA" id="ARBA00012329"/>
    </source>
</evidence>
<evidence type="ECO:0000313" key="13">
    <source>
        <dbReference type="Proteomes" id="UP000265515"/>
    </source>
</evidence>
<comment type="catalytic activity">
    <reaction evidence="1">
        <text>5-amino-1-(5-phospho-D-ribosyl)imidazole-4-carboxylate + H(+) = 5-amino-1-(5-phospho-beta-D-ribosyl)imidazole + CO2</text>
        <dbReference type="Rhea" id="RHEA:10792"/>
        <dbReference type="ChEBI" id="CHEBI:15378"/>
        <dbReference type="ChEBI" id="CHEBI:16526"/>
        <dbReference type="ChEBI" id="CHEBI:77657"/>
        <dbReference type="ChEBI" id="CHEBI:137981"/>
        <dbReference type="EC" id="4.1.1.21"/>
    </reaction>
</comment>
<dbReference type="Pfam" id="PF00731">
    <property type="entry name" value="AIRC"/>
    <property type="match status" value="1"/>
</dbReference>
<evidence type="ECO:0000256" key="3">
    <source>
        <dbReference type="ARBA" id="ARBA00006114"/>
    </source>
</evidence>
<proteinExistence type="inferred from homology"/>
<dbReference type="InterPro" id="IPR016185">
    <property type="entry name" value="PreATP-grasp_dom_sf"/>
</dbReference>
<dbReference type="Gene3D" id="3.40.50.20">
    <property type="match status" value="1"/>
</dbReference>
<dbReference type="GO" id="GO:0046872">
    <property type="term" value="F:metal ion binding"/>
    <property type="evidence" value="ECO:0007669"/>
    <property type="project" value="InterPro"/>
</dbReference>
<dbReference type="OrthoDB" id="15425at2759"/>
<keyword evidence="7" id="KW-0210">Decarboxylase</keyword>
<dbReference type="GO" id="GO:0004638">
    <property type="term" value="F:phosphoribosylaminoimidazole carboxylase activity"/>
    <property type="evidence" value="ECO:0007669"/>
    <property type="project" value="UniProtKB-EC"/>
</dbReference>
<dbReference type="SUPFAM" id="SSF51246">
    <property type="entry name" value="Rudiment single hybrid motif"/>
    <property type="match status" value="1"/>
</dbReference>
<keyword evidence="6" id="KW-0658">Purine biosynthesis</keyword>
<accession>A0A388KN92</accession>
<evidence type="ECO:0000256" key="9">
    <source>
        <dbReference type="ARBA" id="ARBA00023239"/>
    </source>
</evidence>
<dbReference type="Proteomes" id="UP000265515">
    <property type="component" value="Unassembled WGS sequence"/>
</dbReference>
<dbReference type="NCBIfam" id="TIGR01161">
    <property type="entry name" value="purK"/>
    <property type="match status" value="1"/>
</dbReference>
<dbReference type="GO" id="GO:0005524">
    <property type="term" value="F:ATP binding"/>
    <property type="evidence" value="ECO:0007669"/>
    <property type="project" value="UniProtKB-UniRule"/>
</dbReference>
<protein>
    <recommendedName>
        <fullName evidence="4">phosphoribosylaminoimidazole carboxylase</fullName>
        <ecNumber evidence="4">4.1.1.21</ecNumber>
    </recommendedName>
</protein>
<evidence type="ECO:0000256" key="2">
    <source>
        <dbReference type="ARBA" id="ARBA00004747"/>
    </source>
</evidence>
<dbReference type="Gene3D" id="3.40.50.1970">
    <property type="match status" value="2"/>
</dbReference>
<evidence type="ECO:0000256" key="8">
    <source>
        <dbReference type="ARBA" id="ARBA00022840"/>
    </source>
</evidence>
<dbReference type="STRING" id="69332.A0A388KN92"/>
<dbReference type="InterPro" id="IPR000031">
    <property type="entry name" value="PurE_dom"/>
</dbReference>
<gene>
    <name evidence="12" type="ORF">CBR_g8948</name>
</gene>
<evidence type="ECO:0000256" key="10">
    <source>
        <dbReference type="PROSITE-ProRule" id="PRU00409"/>
    </source>
</evidence>
<dbReference type="Gene3D" id="3.30.1490.20">
    <property type="entry name" value="ATP-grasp fold, A domain"/>
    <property type="match status" value="1"/>
</dbReference>
<dbReference type="SUPFAM" id="SSF52255">
    <property type="entry name" value="N5-CAIR mutase (phosphoribosylaminoimidazole carboxylase, PurE)"/>
    <property type="match status" value="1"/>
</dbReference>
<dbReference type="FunFam" id="3.30.1490.20:FF:000016">
    <property type="entry name" value="phosphoribosylaminoimidazole carboxylase, chloroplastic"/>
    <property type="match status" value="1"/>
</dbReference>
<dbReference type="NCBIfam" id="NF004680">
    <property type="entry name" value="PRK06019.1-6"/>
    <property type="match status" value="1"/>
</dbReference>
<dbReference type="InterPro" id="IPR011054">
    <property type="entry name" value="Rudment_hybrid_motif"/>
</dbReference>
<keyword evidence="5 10" id="KW-0547">Nucleotide-binding</keyword>